<comment type="caution">
    <text evidence="2">The sequence shown here is derived from an EMBL/GenBank/DDBJ whole genome shotgun (WGS) entry which is preliminary data.</text>
</comment>
<accession>A0A918PBI5</accession>
<protein>
    <submittedName>
        <fullName evidence="2">Uncharacterized protein</fullName>
    </submittedName>
</protein>
<keyword evidence="3" id="KW-1185">Reference proteome</keyword>
<organism evidence="2 3">
    <name type="scientific">Streptomyces poonensis</name>
    <dbReference type="NCBI Taxonomy" id="68255"/>
    <lineage>
        <taxon>Bacteria</taxon>
        <taxon>Bacillati</taxon>
        <taxon>Actinomycetota</taxon>
        <taxon>Actinomycetes</taxon>
        <taxon>Kitasatosporales</taxon>
        <taxon>Streptomycetaceae</taxon>
        <taxon>Streptomyces</taxon>
    </lineage>
</organism>
<proteinExistence type="predicted"/>
<evidence type="ECO:0000313" key="3">
    <source>
        <dbReference type="Proteomes" id="UP000622166"/>
    </source>
</evidence>
<reference evidence="2" key="1">
    <citation type="journal article" date="2014" name="Int. J. Syst. Evol. Microbiol.">
        <title>Complete genome sequence of Corynebacterium casei LMG S-19264T (=DSM 44701T), isolated from a smear-ripened cheese.</title>
        <authorList>
            <consortium name="US DOE Joint Genome Institute (JGI-PGF)"/>
            <person name="Walter F."/>
            <person name="Albersmeier A."/>
            <person name="Kalinowski J."/>
            <person name="Ruckert C."/>
        </authorList>
    </citation>
    <scope>NUCLEOTIDE SEQUENCE</scope>
    <source>
        <strain evidence="2">JCM 4815</strain>
    </source>
</reference>
<evidence type="ECO:0000256" key="1">
    <source>
        <dbReference type="SAM" id="MobiDB-lite"/>
    </source>
</evidence>
<sequence length="154" mass="15740">MPTAAPIRCRAHVGNALGAWLGGLAISAGLGYTAPLYVGAAIVTLGLEAETFADQGTERRVVAAVSRIAPIATLRAYPETGHPAAASETSGSRLTCGSRSAITNSVRPIPKPPSASATDPAGVPRDPPSWWMFTRTSWVSAVAPDKVPPPPGAC</sequence>
<name>A0A918PBI5_9ACTN</name>
<evidence type="ECO:0000313" key="2">
    <source>
        <dbReference type="EMBL" id="GGY98027.1"/>
    </source>
</evidence>
<feature type="region of interest" description="Disordered" evidence="1">
    <location>
        <begin position="80"/>
        <end position="128"/>
    </location>
</feature>
<dbReference type="AlphaFoldDB" id="A0A918PBI5"/>
<dbReference type="Proteomes" id="UP000622166">
    <property type="component" value="Unassembled WGS sequence"/>
</dbReference>
<gene>
    <name evidence="2" type="ORF">GCM10010365_15740</name>
</gene>
<dbReference type="EMBL" id="BMVW01000002">
    <property type="protein sequence ID" value="GGY98027.1"/>
    <property type="molecule type" value="Genomic_DNA"/>
</dbReference>
<reference evidence="2" key="2">
    <citation type="submission" date="2020-09" db="EMBL/GenBank/DDBJ databases">
        <authorList>
            <person name="Sun Q."/>
            <person name="Ohkuma M."/>
        </authorList>
    </citation>
    <scope>NUCLEOTIDE SEQUENCE</scope>
    <source>
        <strain evidence="2">JCM 4815</strain>
    </source>
</reference>
<feature type="compositionally biased region" description="Polar residues" evidence="1">
    <location>
        <begin position="87"/>
        <end position="106"/>
    </location>
</feature>